<dbReference type="Proteomes" id="UP000234951">
    <property type="component" value="Unassembled WGS sequence"/>
</dbReference>
<gene>
    <name evidence="3" type="ORF">CU635_19975</name>
    <name evidence="4" type="ORF">CVD25_15840</name>
</gene>
<evidence type="ECO:0000313" key="3">
    <source>
        <dbReference type="EMBL" id="PLR80039.1"/>
    </source>
</evidence>
<dbReference type="Proteomes" id="UP000235114">
    <property type="component" value="Unassembled WGS sequence"/>
</dbReference>
<keyword evidence="6" id="KW-1185">Reference proteome</keyword>
<dbReference type="RefSeq" id="WP_101579127.1">
    <property type="nucleotide sequence ID" value="NZ_PGVA01000062.1"/>
</dbReference>
<reference evidence="3 5" key="1">
    <citation type="submission" date="2017-11" db="EMBL/GenBank/DDBJ databases">
        <title>Comparitive Functional Genomics of Dry Heat Resistant strains isolated from the Viking Spacecraft.</title>
        <authorList>
            <person name="Seuylemezian A."/>
            <person name="Cooper K."/>
            <person name="Vaishampayan P."/>
        </authorList>
    </citation>
    <scope>NUCLEOTIDE SEQUENCE [LARGE SCALE GENOMIC DNA]</scope>
    <source>
        <strain evidence="3 5">M4.6</strain>
    </source>
</reference>
<dbReference type="OrthoDB" id="2390014at2"/>
<dbReference type="EMBL" id="PGVA01000062">
    <property type="protein sequence ID" value="PLR80039.1"/>
    <property type="molecule type" value="Genomic_DNA"/>
</dbReference>
<protein>
    <submittedName>
        <fullName evidence="3">Uncharacterized protein</fullName>
    </submittedName>
</protein>
<organism evidence="3 5">
    <name type="scientific">Bacillus canaveralius</name>
    <dbReference type="NCBI Taxonomy" id="1403243"/>
    <lineage>
        <taxon>Bacteria</taxon>
        <taxon>Bacillati</taxon>
        <taxon>Bacillota</taxon>
        <taxon>Bacilli</taxon>
        <taxon>Bacillales</taxon>
        <taxon>Bacillaceae</taxon>
        <taxon>Bacillus</taxon>
    </lineage>
</organism>
<dbReference type="AlphaFoldDB" id="A0A2N5GGZ4"/>
<sequence>MIQSGSVKSYVLFGVGVTALWLALKPNSNKIEFYSTKLRKKFMPGKQLPNSLPPLEKAGHPDPEDIEDNKMVSEGAMYSVNYYNEVKQS</sequence>
<evidence type="ECO:0000256" key="1">
    <source>
        <dbReference type="SAM" id="MobiDB-lite"/>
    </source>
</evidence>
<evidence type="ECO:0000313" key="6">
    <source>
        <dbReference type="Proteomes" id="UP000235114"/>
    </source>
</evidence>
<evidence type="ECO:0000313" key="5">
    <source>
        <dbReference type="Proteomes" id="UP000234951"/>
    </source>
</evidence>
<dbReference type="EMBL" id="PGVD01000045">
    <property type="protein sequence ID" value="PLR94931.1"/>
    <property type="molecule type" value="Genomic_DNA"/>
</dbReference>
<name>A0A2N5GGZ4_9BACI</name>
<feature type="transmembrane region" description="Helical" evidence="2">
    <location>
        <begin position="6"/>
        <end position="24"/>
    </location>
</feature>
<accession>A0A2N5GGZ4</accession>
<evidence type="ECO:0000256" key="2">
    <source>
        <dbReference type="SAM" id="Phobius"/>
    </source>
</evidence>
<keyword evidence="2" id="KW-0812">Transmembrane</keyword>
<feature type="compositionally biased region" description="Basic and acidic residues" evidence="1">
    <location>
        <begin position="57"/>
        <end position="68"/>
    </location>
</feature>
<keyword evidence="2" id="KW-1133">Transmembrane helix</keyword>
<feature type="region of interest" description="Disordered" evidence="1">
    <location>
        <begin position="44"/>
        <end position="68"/>
    </location>
</feature>
<keyword evidence="2" id="KW-0472">Membrane</keyword>
<comment type="caution">
    <text evidence="3">The sequence shown here is derived from an EMBL/GenBank/DDBJ whole genome shotgun (WGS) entry which is preliminary data.</text>
</comment>
<reference evidence="4 6" key="2">
    <citation type="submission" date="2017-12" db="EMBL/GenBank/DDBJ databases">
        <title>Comparative Functional Genomics of Dry Heat Resistant strains isolated from the Viking Spacecraft.</title>
        <authorList>
            <person name="Seuylemezian A."/>
            <person name="Cooper K."/>
            <person name="Vaishampayan P."/>
        </authorList>
    </citation>
    <scope>NUCLEOTIDE SEQUENCE [LARGE SCALE GENOMIC DNA]</scope>
    <source>
        <strain evidence="4 6">ATCC 29669</strain>
    </source>
</reference>
<proteinExistence type="predicted"/>
<evidence type="ECO:0000313" key="4">
    <source>
        <dbReference type="EMBL" id="PLR94931.1"/>
    </source>
</evidence>